<accession>A0A947DH34</accession>
<dbReference type="Proteomes" id="UP000717364">
    <property type="component" value="Unassembled WGS sequence"/>
</dbReference>
<protein>
    <submittedName>
        <fullName evidence="2">Uncharacterized protein</fullName>
    </submittedName>
</protein>
<dbReference type="EMBL" id="JADOES010000030">
    <property type="protein sequence ID" value="MBT9316650.1"/>
    <property type="molecule type" value="Genomic_DNA"/>
</dbReference>
<reference evidence="2" key="1">
    <citation type="submission" date="2020-11" db="EMBL/GenBank/DDBJ databases">
        <authorList>
            <person name="Konstantinou D."/>
            <person name="Gkelis S."/>
            <person name="Popin R."/>
            <person name="Fewer D."/>
            <person name="Sivonen K."/>
        </authorList>
    </citation>
    <scope>NUCLEOTIDE SEQUENCE</scope>
    <source>
        <strain evidence="2">TAU-MAC 1115</strain>
    </source>
</reference>
<gene>
    <name evidence="2" type="ORF">IXB50_14575</name>
</gene>
<sequence>MQKKPEELQLGNHRFNHAPQLDTHLLQNLGIQTKLTIQRQEIPKKDNKLQRKALTGPIVQTKCAACEAEERLQEQGIQTPEDASLTVDQSVNLNQLKENRLIQSKQGTGKSKAASKKGTSAAKDIHSYYPGSNDCACLVHIHNDERNSKIVAHLLNQGCGYGLIDVNGSSSTGSGKGRHLKSPLRVIKSLPKKGVMRNDPNEIFDKEVIEHCSGSTATAPGAGKVSYGPICSLYGDLKKCSNDFSKPVVTLHNNRKITQKPKESDKKFKKRAEKESTNIYRWGKSSAIESAWAGDSKNIDRVIWTSNPKDYDRLWIASIIRQFRGKPGLNPALQKNPFNKDTDLSTLFNFIPEISTKENKLLIEATARILHKKTGIPFKTLVTLLSNSYQKAKQEQIRYINIETEHTPGVYDQSLAKVNLEFAHDVLGSLGLWCCDGLSLGNLGNTLDVKDVADESLLREQQSKKLLLERMKVFSEKLESQAKALFGTLGTLGNMFSL</sequence>
<proteinExistence type="predicted"/>
<dbReference type="AlphaFoldDB" id="A0A947DH34"/>
<reference evidence="2" key="2">
    <citation type="journal article" date="2021" name="Mar. Drugs">
        <title>Genome Reduction and Secondary Metabolism of the Marine Sponge-Associated Cyanobacterium Leptothoe.</title>
        <authorList>
            <person name="Konstantinou D."/>
            <person name="Popin R.V."/>
            <person name="Fewer D.P."/>
            <person name="Sivonen K."/>
            <person name="Gkelis S."/>
        </authorList>
    </citation>
    <scope>NUCLEOTIDE SEQUENCE</scope>
    <source>
        <strain evidence="2">TAU-MAC 1115</strain>
    </source>
</reference>
<dbReference type="RefSeq" id="WP_215609715.1">
    <property type="nucleotide sequence ID" value="NZ_JADOES010000030.1"/>
</dbReference>
<evidence type="ECO:0000313" key="2">
    <source>
        <dbReference type="EMBL" id="MBT9316650.1"/>
    </source>
</evidence>
<feature type="region of interest" description="Disordered" evidence="1">
    <location>
        <begin position="101"/>
        <end position="123"/>
    </location>
</feature>
<evidence type="ECO:0000313" key="3">
    <source>
        <dbReference type="Proteomes" id="UP000717364"/>
    </source>
</evidence>
<comment type="caution">
    <text evidence="2">The sequence shown here is derived from an EMBL/GenBank/DDBJ whole genome shotgun (WGS) entry which is preliminary data.</text>
</comment>
<name>A0A947DH34_9CYAN</name>
<keyword evidence="3" id="KW-1185">Reference proteome</keyword>
<organism evidence="2 3">
    <name type="scientific">Leptothoe spongobia TAU-MAC 1115</name>
    <dbReference type="NCBI Taxonomy" id="1967444"/>
    <lineage>
        <taxon>Bacteria</taxon>
        <taxon>Bacillati</taxon>
        <taxon>Cyanobacteriota</taxon>
        <taxon>Cyanophyceae</taxon>
        <taxon>Nodosilineales</taxon>
        <taxon>Cymatolegaceae</taxon>
        <taxon>Leptothoe</taxon>
        <taxon>Leptothoe spongobia</taxon>
    </lineage>
</organism>
<evidence type="ECO:0000256" key="1">
    <source>
        <dbReference type="SAM" id="MobiDB-lite"/>
    </source>
</evidence>
<feature type="compositionally biased region" description="Low complexity" evidence="1">
    <location>
        <begin position="104"/>
        <end position="122"/>
    </location>
</feature>